<protein>
    <submittedName>
        <fullName evidence="4">N-acetyltransferase</fullName>
        <ecNumber evidence="4">2.3.1.-</ecNumber>
    </submittedName>
</protein>
<gene>
    <name evidence="4" type="ORF">RI844_08800</name>
</gene>
<keyword evidence="5" id="KW-1185">Reference proteome</keyword>
<dbReference type="PANTHER" id="PTHR43877">
    <property type="entry name" value="AMINOALKYLPHOSPHONATE N-ACETYLTRANSFERASE-RELATED-RELATED"/>
    <property type="match status" value="1"/>
</dbReference>
<dbReference type="EMBL" id="CP136600">
    <property type="protein sequence ID" value="WOH39308.1"/>
    <property type="molecule type" value="Genomic_DNA"/>
</dbReference>
<dbReference type="PANTHER" id="PTHR43877:SF2">
    <property type="entry name" value="AMINOALKYLPHOSPHONATE N-ACETYLTRANSFERASE-RELATED"/>
    <property type="match status" value="1"/>
</dbReference>
<evidence type="ECO:0000259" key="3">
    <source>
        <dbReference type="PROSITE" id="PS51186"/>
    </source>
</evidence>
<dbReference type="Proteomes" id="UP001301442">
    <property type="component" value="Chromosome"/>
</dbReference>
<evidence type="ECO:0000256" key="1">
    <source>
        <dbReference type="ARBA" id="ARBA00022679"/>
    </source>
</evidence>
<dbReference type="GO" id="GO:0016746">
    <property type="term" value="F:acyltransferase activity"/>
    <property type="evidence" value="ECO:0007669"/>
    <property type="project" value="UniProtKB-KW"/>
</dbReference>
<dbReference type="CDD" id="cd04301">
    <property type="entry name" value="NAT_SF"/>
    <property type="match status" value="1"/>
</dbReference>
<evidence type="ECO:0000256" key="2">
    <source>
        <dbReference type="ARBA" id="ARBA00023315"/>
    </source>
</evidence>
<dbReference type="RefSeq" id="WP_348398075.1">
    <property type="nucleotide sequence ID" value="NZ_CP136600.1"/>
</dbReference>
<reference evidence="4 5" key="1">
    <citation type="submission" date="2023-09" db="EMBL/GenBank/DDBJ databases">
        <authorList>
            <person name="Qi X."/>
        </authorList>
    </citation>
    <scope>NUCLEOTIDE SEQUENCE [LARGE SCALE GENOMIC DNA]</scope>
    <source>
        <strain evidence="4 5">S1-1</strain>
    </source>
</reference>
<keyword evidence="1 4" id="KW-0808">Transferase</keyword>
<dbReference type="SUPFAM" id="SSF55729">
    <property type="entry name" value="Acyl-CoA N-acyltransferases (Nat)"/>
    <property type="match status" value="1"/>
</dbReference>
<feature type="domain" description="N-acetyltransferase" evidence="3">
    <location>
        <begin position="19"/>
        <end position="213"/>
    </location>
</feature>
<keyword evidence="2 4" id="KW-0012">Acyltransferase</keyword>
<dbReference type="PROSITE" id="PS51186">
    <property type="entry name" value="GNAT"/>
    <property type="match status" value="1"/>
</dbReference>
<dbReference type="InterPro" id="IPR016181">
    <property type="entry name" value="Acyl_CoA_acyltransferase"/>
</dbReference>
<evidence type="ECO:0000313" key="4">
    <source>
        <dbReference type="EMBL" id="WOH39308.1"/>
    </source>
</evidence>
<dbReference type="Pfam" id="PF00583">
    <property type="entry name" value="Acetyltransf_1"/>
    <property type="match status" value="1"/>
</dbReference>
<dbReference type="EC" id="2.3.1.-" evidence="4"/>
<dbReference type="Gene3D" id="3.40.630.30">
    <property type="match status" value="1"/>
</dbReference>
<name>A0ABZ0GUQ3_9GAMM</name>
<proteinExistence type="predicted"/>
<dbReference type="InterPro" id="IPR000182">
    <property type="entry name" value="GNAT_dom"/>
</dbReference>
<dbReference type="InterPro" id="IPR050832">
    <property type="entry name" value="Bact_Acetyltransf"/>
</dbReference>
<accession>A0ABZ0GUQ3</accession>
<sequence>MVVLILNSTWANLFVTMSITIRAAQVADATPTINYIFSSGPAAFDYVFQQSKPFLQESFSRGRSQFGFQNHHVALLNEQVVASIACFDRNEAQSMEMGCILDMLKFYRWRFPFAAIRGLRFECIVPKPVKHSLYIAHLGVAEQCRGQGVGKQLIAWAINKAEAQGYQSVSLDVAKSNPLAEKLYISLGFKQIAYRKSSITGISDHATLLYRLR</sequence>
<organism evidence="4 5">
    <name type="scientific">Thalassotalea fonticola</name>
    <dbReference type="NCBI Taxonomy" id="3065649"/>
    <lineage>
        <taxon>Bacteria</taxon>
        <taxon>Pseudomonadati</taxon>
        <taxon>Pseudomonadota</taxon>
        <taxon>Gammaproteobacteria</taxon>
        <taxon>Alteromonadales</taxon>
        <taxon>Colwelliaceae</taxon>
        <taxon>Thalassotalea</taxon>
    </lineage>
</organism>
<evidence type="ECO:0000313" key="5">
    <source>
        <dbReference type="Proteomes" id="UP001301442"/>
    </source>
</evidence>